<organism evidence="2 3">
    <name type="scientific">Mycena alexandri</name>
    <dbReference type="NCBI Taxonomy" id="1745969"/>
    <lineage>
        <taxon>Eukaryota</taxon>
        <taxon>Fungi</taxon>
        <taxon>Dikarya</taxon>
        <taxon>Basidiomycota</taxon>
        <taxon>Agaricomycotina</taxon>
        <taxon>Agaricomycetes</taxon>
        <taxon>Agaricomycetidae</taxon>
        <taxon>Agaricales</taxon>
        <taxon>Marasmiineae</taxon>
        <taxon>Mycenaceae</taxon>
        <taxon>Mycena</taxon>
    </lineage>
</organism>
<dbReference type="Proteomes" id="UP001218188">
    <property type="component" value="Unassembled WGS sequence"/>
</dbReference>
<reference evidence="2" key="1">
    <citation type="submission" date="2023-03" db="EMBL/GenBank/DDBJ databases">
        <title>Massive genome expansion in bonnet fungi (Mycena s.s.) driven by repeated elements and novel gene families across ecological guilds.</title>
        <authorList>
            <consortium name="Lawrence Berkeley National Laboratory"/>
            <person name="Harder C.B."/>
            <person name="Miyauchi S."/>
            <person name="Viragh M."/>
            <person name="Kuo A."/>
            <person name="Thoen E."/>
            <person name="Andreopoulos B."/>
            <person name="Lu D."/>
            <person name="Skrede I."/>
            <person name="Drula E."/>
            <person name="Henrissat B."/>
            <person name="Morin E."/>
            <person name="Kohler A."/>
            <person name="Barry K."/>
            <person name="LaButti K."/>
            <person name="Morin E."/>
            <person name="Salamov A."/>
            <person name="Lipzen A."/>
            <person name="Mereny Z."/>
            <person name="Hegedus B."/>
            <person name="Baldrian P."/>
            <person name="Stursova M."/>
            <person name="Weitz H."/>
            <person name="Taylor A."/>
            <person name="Grigoriev I.V."/>
            <person name="Nagy L.G."/>
            <person name="Martin F."/>
            <person name="Kauserud H."/>
        </authorList>
    </citation>
    <scope>NUCLEOTIDE SEQUENCE</scope>
    <source>
        <strain evidence="2">CBHHK200</strain>
    </source>
</reference>
<feature type="region of interest" description="Disordered" evidence="1">
    <location>
        <begin position="213"/>
        <end position="251"/>
    </location>
</feature>
<keyword evidence="3" id="KW-1185">Reference proteome</keyword>
<comment type="caution">
    <text evidence="2">The sequence shown here is derived from an EMBL/GenBank/DDBJ whole genome shotgun (WGS) entry which is preliminary data.</text>
</comment>
<evidence type="ECO:0000256" key="1">
    <source>
        <dbReference type="SAM" id="MobiDB-lite"/>
    </source>
</evidence>
<name>A0AAD6TEH5_9AGAR</name>
<dbReference type="AlphaFoldDB" id="A0AAD6TEH5"/>
<proteinExistence type="predicted"/>
<feature type="compositionally biased region" description="Basic and acidic residues" evidence="1">
    <location>
        <begin position="233"/>
        <end position="243"/>
    </location>
</feature>
<gene>
    <name evidence="2" type="ORF">C8F04DRAFT_1175218</name>
</gene>
<protein>
    <submittedName>
        <fullName evidence="2">Uncharacterized protein</fullName>
    </submittedName>
</protein>
<evidence type="ECO:0000313" key="2">
    <source>
        <dbReference type="EMBL" id="KAJ7044192.1"/>
    </source>
</evidence>
<sequence length="478" mass="54118">MSDIDALQARIDAVSPDIDKLRDLSEHRSALQRQLNRIFAINFHKRQFWLPKSPALRVTVATIHGGTVYAILWREIFLQCRPPPPPVHTAPMVFLAVYNAWSHIALSTPALPDVVFGAFEGHVEQLKHLQIFGDSKIRGQYKPFGHLLPCFPSLETLTPRGARGRLCPKSGGEILTFLVPFQAVFVYIKGSLTKVVSLYHRKELQLGPKVKSYTSVGGKSTRHQRGSSQSHLSEVRREDRPPQGERLGSHSSLCYTARPANPLLSVQLHFRRRFLLFLRRSSPPLHKLDLGSTYKDFSFGEMSQWLHLMPSLVHLETCTRNTVANDLFTVPISRPCRRHFPVPILYQWHSRVLLKISQGIVTRRLHCSCVPTRPTGVIFVLKYYISSTTSSSGASDANGFVKLSSRVVATDVGNWKMDVFNPETQQQVNLPIQVKIGNGPDRAHQPFWTNHHTHYGPPTANPPMMQTRYQTNLEKSRI</sequence>
<accession>A0AAD6TEH5</accession>
<dbReference type="EMBL" id="JARJCM010000008">
    <property type="protein sequence ID" value="KAJ7044192.1"/>
    <property type="molecule type" value="Genomic_DNA"/>
</dbReference>
<evidence type="ECO:0000313" key="3">
    <source>
        <dbReference type="Proteomes" id="UP001218188"/>
    </source>
</evidence>